<dbReference type="InterPro" id="IPR002775">
    <property type="entry name" value="DNA/RNA-bd_Alba-like"/>
</dbReference>
<proteinExistence type="predicted"/>
<dbReference type="SUPFAM" id="SSF82704">
    <property type="entry name" value="AlbA-like"/>
    <property type="match status" value="1"/>
</dbReference>
<feature type="domain" description="DNA/RNA-binding protein Alba-like" evidence="1">
    <location>
        <begin position="19"/>
        <end position="78"/>
    </location>
</feature>
<dbReference type="EMBL" id="KF900677">
    <property type="protein sequence ID" value="AIF03351.1"/>
    <property type="molecule type" value="Genomic_DNA"/>
</dbReference>
<evidence type="ECO:0000259" key="1">
    <source>
        <dbReference type="Pfam" id="PF01918"/>
    </source>
</evidence>
<evidence type="ECO:0000313" key="2">
    <source>
        <dbReference type="EMBL" id="AIF03351.1"/>
    </source>
</evidence>
<dbReference type="InterPro" id="IPR036882">
    <property type="entry name" value="Alba-like_dom_sf"/>
</dbReference>
<dbReference type="AlphaFoldDB" id="A0A075GH45"/>
<protein>
    <submittedName>
        <fullName evidence="2">DNA/RNA-binding protein AlbA</fullName>
    </submittedName>
</protein>
<accession>A0A075GH45</accession>
<dbReference type="Gene3D" id="3.30.110.20">
    <property type="entry name" value="Alba-like domain"/>
    <property type="match status" value="1"/>
</dbReference>
<reference evidence="2" key="1">
    <citation type="journal article" date="2014" name="Genome Biol. Evol.">
        <title>Pangenome evidence for extensive interdomain horizontal transfer affecting lineage core and shell genes in uncultured planktonic thaumarchaeota and euryarchaeota.</title>
        <authorList>
            <person name="Deschamps P."/>
            <person name="Zivanovic Y."/>
            <person name="Moreira D."/>
            <person name="Rodriguez-Valera F."/>
            <person name="Lopez-Garcia P."/>
        </authorList>
    </citation>
    <scope>NUCLEOTIDE SEQUENCE</scope>
</reference>
<name>A0A075GH45_9ARCH</name>
<dbReference type="GO" id="GO:0003676">
    <property type="term" value="F:nucleic acid binding"/>
    <property type="evidence" value="ECO:0007669"/>
    <property type="project" value="InterPro"/>
</dbReference>
<dbReference type="Pfam" id="PF01918">
    <property type="entry name" value="Alba"/>
    <property type="match status" value="1"/>
</dbReference>
<sequence>MELQEVERSENNVDKDSYFVKDESVMTGALDVLTAMDASKRAVLLAKGNLIPNAVAIANIVTENMLKGNSKIEDIKLDSVISEEDGQMISNIKIVLTKN</sequence>
<organism evidence="2">
    <name type="scientific">uncultured marine thaumarchaeote KM3_164_C03</name>
    <dbReference type="NCBI Taxonomy" id="1456035"/>
    <lineage>
        <taxon>Archaea</taxon>
        <taxon>Nitrososphaerota</taxon>
        <taxon>environmental samples</taxon>
    </lineage>
</organism>